<organism evidence="1 2">
    <name type="scientific">Cystobacter fuscus (strain ATCC 25194 / DSM 2262 / NBRC 100088 / M29)</name>
    <dbReference type="NCBI Taxonomy" id="1242864"/>
    <lineage>
        <taxon>Bacteria</taxon>
        <taxon>Pseudomonadati</taxon>
        <taxon>Myxococcota</taxon>
        <taxon>Myxococcia</taxon>
        <taxon>Myxococcales</taxon>
        <taxon>Cystobacterineae</taxon>
        <taxon>Archangiaceae</taxon>
        <taxon>Cystobacter</taxon>
    </lineage>
</organism>
<comment type="caution">
    <text evidence="1">The sequence shown here is derived from an EMBL/GenBank/DDBJ whole genome shotgun (WGS) entry which is preliminary data.</text>
</comment>
<keyword evidence="2" id="KW-1185">Reference proteome</keyword>
<sequence>MSCFQRPRHVTCACGAEVKVGPKGPVPWRCAECVYKHKLARARGEKPPSRPAHLVESERSDELGPARPLLGLTAAELSAWRHRRIVELYQREPELSVDALCERFAVSKQEALDALRRAGIRVQGNGRTGLPAGLPVR</sequence>
<reference evidence="1" key="1">
    <citation type="submission" date="2013-05" db="EMBL/GenBank/DDBJ databases">
        <title>Genome assembly of Cystobacter fuscus DSM 2262.</title>
        <authorList>
            <person name="Sharma G."/>
            <person name="Khatri I."/>
            <person name="Kaur C."/>
            <person name="Mayilraj S."/>
            <person name="Subramanian S."/>
        </authorList>
    </citation>
    <scope>NUCLEOTIDE SEQUENCE [LARGE SCALE GENOMIC DNA]</scope>
    <source>
        <strain evidence="1">DSM 2262</strain>
    </source>
</reference>
<gene>
    <name evidence="1" type="ORF">D187_008745</name>
</gene>
<accession>S9PJH0</accession>
<dbReference type="RefSeq" id="WP_002621461.1">
    <property type="nucleotide sequence ID" value="NZ_ANAH02000007.1"/>
</dbReference>
<dbReference type="AlphaFoldDB" id="S9PJH0"/>
<dbReference type="Proteomes" id="UP000011682">
    <property type="component" value="Unassembled WGS sequence"/>
</dbReference>
<proteinExistence type="predicted"/>
<evidence type="ECO:0000313" key="2">
    <source>
        <dbReference type="Proteomes" id="UP000011682"/>
    </source>
</evidence>
<name>S9PJH0_CYSF2</name>
<protein>
    <submittedName>
        <fullName evidence="1">Uncharacterized protein</fullName>
    </submittedName>
</protein>
<evidence type="ECO:0000313" key="1">
    <source>
        <dbReference type="EMBL" id="EPX62557.1"/>
    </source>
</evidence>
<dbReference type="EMBL" id="ANAH02000007">
    <property type="protein sequence ID" value="EPX62557.1"/>
    <property type="molecule type" value="Genomic_DNA"/>
</dbReference>